<evidence type="ECO:0000256" key="3">
    <source>
        <dbReference type="ARBA" id="ARBA00015195"/>
    </source>
</evidence>
<sequence>MTSRTMDITLLDRSYRVNCPVGQESALQEAADALNERLNDTKERTNLHNVEQIAVMTALNLCHEWMNDQKEQAAKTAKLEEKIQLLQATIEQAMSEQRAQRGPQR</sequence>
<evidence type="ECO:0000313" key="12">
    <source>
        <dbReference type="EMBL" id="HAR55671.1"/>
    </source>
</evidence>
<dbReference type="RefSeq" id="WP_006956329.1">
    <property type="nucleotide sequence ID" value="NZ_DAIRLQ010000002.1"/>
</dbReference>
<comment type="subcellular location">
    <subcellularLocation>
        <location evidence="1">Cytoplasm</location>
    </subcellularLocation>
</comment>
<accession>A0A348WMA9</accession>
<evidence type="ECO:0000313" key="13">
    <source>
        <dbReference type="Proteomes" id="UP000262878"/>
    </source>
</evidence>
<dbReference type="PANTHER" id="PTHR34981:SF1">
    <property type="entry name" value="CELL DIVISION PROTEIN ZAPA"/>
    <property type="match status" value="1"/>
</dbReference>
<dbReference type="GO" id="GO:0000921">
    <property type="term" value="P:septin ring assembly"/>
    <property type="evidence" value="ECO:0007669"/>
    <property type="project" value="TreeGrafter"/>
</dbReference>
<dbReference type="InterPro" id="IPR042233">
    <property type="entry name" value="Cell_div_ZapA_N"/>
</dbReference>
<dbReference type="STRING" id="314276.OS145_04248"/>
<keyword evidence="8" id="KW-0131">Cell cycle</keyword>
<comment type="similarity">
    <text evidence="2">Belongs to the ZapA family. Type 1 subfamily.</text>
</comment>
<comment type="subunit">
    <text evidence="10">Homodimer. Interacts with FtsZ.</text>
</comment>
<keyword evidence="5 12" id="KW-0132">Cell division</keyword>
<proteinExistence type="inferred from homology"/>
<dbReference type="Gene3D" id="1.20.5.50">
    <property type="match status" value="1"/>
</dbReference>
<comment type="caution">
    <text evidence="12">The sequence shown here is derived from an EMBL/GenBank/DDBJ whole genome shotgun (WGS) entry which is preliminary data.</text>
</comment>
<organism evidence="12 13">
    <name type="scientific">Idiomarina baltica</name>
    <dbReference type="NCBI Taxonomy" id="190892"/>
    <lineage>
        <taxon>Bacteria</taxon>
        <taxon>Pseudomonadati</taxon>
        <taxon>Pseudomonadota</taxon>
        <taxon>Gammaproteobacteria</taxon>
        <taxon>Alteromonadales</taxon>
        <taxon>Idiomarinaceae</taxon>
        <taxon>Idiomarina</taxon>
    </lineage>
</organism>
<keyword evidence="7" id="KW-0717">Septation</keyword>
<keyword evidence="4" id="KW-0963">Cytoplasm</keyword>
<dbReference type="AlphaFoldDB" id="A0A348WMA9"/>
<evidence type="ECO:0000256" key="11">
    <source>
        <dbReference type="ARBA" id="ARBA00033158"/>
    </source>
</evidence>
<gene>
    <name evidence="12" type="ORF">DCR58_02665</name>
</gene>
<evidence type="ECO:0000256" key="10">
    <source>
        <dbReference type="ARBA" id="ARBA00026068"/>
    </source>
</evidence>
<dbReference type="GO" id="GO:0030428">
    <property type="term" value="C:cell septum"/>
    <property type="evidence" value="ECO:0007669"/>
    <property type="project" value="TreeGrafter"/>
</dbReference>
<dbReference type="Gene3D" id="3.30.160.880">
    <property type="entry name" value="Cell division protein ZapA protomer, N-terminal domain"/>
    <property type="match status" value="1"/>
</dbReference>
<dbReference type="GO" id="GO:0043093">
    <property type="term" value="P:FtsZ-dependent cytokinesis"/>
    <property type="evidence" value="ECO:0007669"/>
    <property type="project" value="TreeGrafter"/>
</dbReference>
<protein>
    <recommendedName>
        <fullName evidence="3">Cell division protein ZapA</fullName>
    </recommendedName>
    <alternativeName>
        <fullName evidence="11">Z ring-associated protein ZapA</fullName>
    </alternativeName>
</protein>
<dbReference type="EMBL" id="DMUP01000056">
    <property type="protein sequence ID" value="HAR55671.1"/>
    <property type="molecule type" value="Genomic_DNA"/>
</dbReference>
<evidence type="ECO:0000256" key="1">
    <source>
        <dbReference type="ARBA" id="ARBA00004496"/>
    </source>
</evidence>
<dbReference type="SUPFAM" id="SSF102829">
    <property type="entry name" value="Cell division protein ZapA-like"/>
    <property type="match status" value="1"/>
</dbReference>
<evidence type="ECO:0000256" key="9">
    <source>
        <dbReference type="ARBA" id="ARBA00024910"/>
    </source>
</evidence>
<comment type="function">
    <text evidence="9">Activator of cell division through the inhibition of FtsZ GTPase activity, therefore promoting FtsZ assembly into bundles of protofilaments necessary for the formation of the division Z ring. It is recruited early at mid-cell but it is not essential for cell division.</text>
</comment>
<reference evidence="12 13" key="1">
    <citation type="journal article" date="2018" name="Nat. Biotechnol.">
        <title>A standardized bacterial taxonomy based on genome phylogeny substantially revises the tree of life.</title>
        <authorList>
            <person name="Parks D.H."/>
            <person name="Chuvochina M."/>
            <person name="Waite D.W."/>
            <person name="Rinke C."/>
            <person name="Skarshewski A."/>
            <person name="Chaumeil P.A."/>
            <person name="Hugenholtz P."/>
        </authorList>
    </citation>
    <scope>NUCLEOTIDE SEQUENCE [LARGE SCALE GENOMIC DNA]</scope>
    <source>
        <strain evidence="12">UBA9360</strain>
    </source>
</reference>
<evidence type="ECO:0000256" key="6">
    <source>
        <dbReference type="ARBA" id="ARBA00023054"/>
    </source>
</evidence>
<dbReference type="InterPro" id="IPR036192">
    <property type="entry name" value="Cell_div_ZapA-like_sf"/>
</dbReference>
<dbReference type="GO" id="GO:0005829">
    <property type="term" value="C:cytosol"/>
    <property type="evidence" value="ECO:0007669"/>
    <property type="project" value="TreeGrafter"/>
</dbReference>
<evidence type="ECO:0000256" key="7">
    <source>
        <dbReference type="ARBA" id="ARBA00023210"/>
    </source>
</evidence>
<evidence type="ECO:0000256" key="5">
    <source>
        <dbReference type="ARBA" id="ARBA00022618"/>
    </source>
</evidence>
<dbReference type="InterPro" id="IPR007838">
    <property type="entry name" value="Cell_div_ZapA-like"/>
</dbReference>
<dbReference type="GO" id="GO:0000917">
    <property type="term" value="P:division septum assembly"/>
    <property type="evidence" value="ECO:0007669"/>
    <property type="project" value="UniProtKB-KW"/>
</dbReference>
<evidence type="ECO:0000256" key="4">
    <source>
        <dbReference type="ARBA" id="ARBA00022490"/>
    </source>
</evidence>
<evidence type="ECO:0000256" key="2">
    <source>
        <dbReference type="ARBA" id="ARBA00010074"/>
    </source>
</evidence>
<evidence type="ECO:0000256" key="8">
    <source>
        <dbReference type="ARBA" id="ARBA00023306"/>
    </source>
</evidence>
<dbReference type="Pfam" id="PF05164">
    <property type="entry name" value="ZapA"/>
    <property type="match status" value="1"/>
</dbReference>
<keyword evidence="6" id="KW-0175">Coiled coil</keyword>
<dbReference type="GO" id="GO:0032153">
    <property type="term" value="C:cell division site"/>
    <property type="evidence" value="ECO:0007669"/>
    <property type="project" value="TreeGrafter"/>
</dbReference>
<dbReference type="PANTHER" id="PTHR34981">
    <property type="entry name" value="CELL DIVISION PROTEIN ZAPA"/>
    <property type="match status" value="1"/>
</dbReference>
<name>A0A348WMA9_9GAMM</name>
<dbReference type="Proteomes" id="UP000262878">
    <property type="component" value="Unassembled WGS sequence"/>
</dbReference>